<keyword evidence="5" id="KW-1185">Reference proteome</keyword>
<comment type="caution">
    <text evidence="4">The sequence shown here is derived from an EMBL/GenBank/DDBJ whole genome shotgun (WGS) entry which is preliminary data.</text>
</comment>
<dbReference type="RefSeq" id="WP_136537209.1">
    <property type="nucleotide sequence ID" value="NZ_STGY01000081.1"/>
</dbReference>
<sequence length="377" mass="39965">MTYSGSNYRGAASVPPAGGSGGARVAAAAGGGPTRRGLIGSAIGLVASVAAAGGGFSVWSTANDANSDLDRAFDLGDLEDRPEDTPALNVLILGSDHREGNAEEDARSDTAMIMHVNEGGTEAYAISIPRDLYVPIPEDPDAAYYPDYTGTNAKFNAAYAWGGVNTTVKTVEALTGVRIDHIVEIDFNGLIEVVDALGGIDIDVEVPEGQDTVTSIHEPYREFSEGVNHLNGEEALDYVRQRKQYADGDFARMRHQQDLIKAIMDSALTAGVLTDRGKLTAFIESTSDAIKVDTDFNVVGTAIELMGLRSDDIVFMTTPNLGTGDQGGESVVIYADDPENPEASNPEAVSLWEALREDTMAEWVEDNPEAAGQDEGE</sequence>
<dbReference type="Gene3D" id="3.40.630.190">
    <property type="entry name" value="LCP protein"/>
    <property type="match status" value="1"/>
</dbReference>
<dbReference type="InterPro" id="IPR004474">
    <property type="entry name" value="LytR_CpsA_psr"/>
</dbReference>
<accession>A0A4S8Q1H6</accession>
<dbReference type="OrthoDB" id="9782542at2"/>
<feature type="compositionally biased region" description="Low complexity" evidence="2">
    <location>
        <begin position="9"/>
        <end position="28"/>
    </location>
</feature>
<gene>
    <name evidence="4" type="ORF">FAB82_24590</name>
</gene>
<reference evidence="5" key="1">
    <citation type="submission" date="2019-04" db="EMBL/GenBank/DDBJ databases">
        <title>Nocardioides xinjiangensis sp. nov.</title>
        <authorList>
            <person name="Liu S."/>
        </authorList>
    </citation>
    <scope>NUCLEOTIDE SEQUENCE [LARGE SCALE GENOMIC DNA]</scope>
    <source>
        <strain evidence="5">18</strain>
    </source>
</reference>
<evidence type="ECO:0000313" key="4">
    <source>
        <dbReference type="EMBL" id="THV33954.1"/>
    </source>
</evidence>
<dbReference type="NCBIfam" id="TIGR00350">
    <property type="entry name" value="lytR_cpsA_psr"/>
    <property type="match status" value="1"/>
</dbReference>
<feature type="domain" description="Cell envelope-related transcriptional attenuator" evidence="3">
    <location>
        <begin position="107"/>
        <end position="267"/>
    </location>
</feature>
<dbReference type="EMBL" id="STGY01000081">
    <property type="protein sequence ID" value="THV33954.1"/>
    <property type="molecule type" value="Genomic_DNA"/>
</dbReference>
<dbReference type="PANTHER" id="PTHR33392">
    <property type="entry name" value="POLYISOPRENYL-TEICHOIC ACID--PEPTIDOGLYCAN TEICHOIC ACID TRANSFERASE TAGU"/>
    <property type="match status" value="1"/>
</dbReference>
<protein>
    <submittedName>
        <fullName evidence="4">LytR family transcriptional regulator</fullName>
    </submittedName>
</protein>
<evidence type="ECO:0000256" key="1">
    <source>
        <dbReference type="ARBA" id="ARBA00006068"/>
    </source>
</evidence>
<dbReference type="AlphaFoldDB" id="A0A4S8Q1H6"/>
<proteinExistence type="inferred from homology"/>
<organism evidence="4 5">
    <name type="scientific">Glycomyces buryatensis</name>
    <dbReference type="NCBI Taxonomy" id="2570927"/>
    <lineage>
        <taxon>Bacteria</taxon>
        <taxon>Bacillati</taxon>
        <taxon>Actinomycetota</taxon>
        <taxon>Actinomycetes</taxon>
        <taxon>Glycomycetales</taxon>
        <taxon>Glycomycetaceae</taxon>
        <taxon>Glycomyces</taxon>
    </lineage>
</organism>
<evidence type="ECO:0000259" key="3">
    <source>
        <dbReference type="Pfam" id="PF03816"/>
    </source>
</evidence>
<evidence type="ECO:0000256" key="2">
    <source>
        <dbReference type="SAM" id="MobiDB-lite"/>
    </source>
</evidence>
<evidence type="ECO:0000313" key="5">
    <source>
        <dbReference type="Proteomes" id="UP000308760"/>
    </source>
</evidence>
<reference evidence="4 5" key="2">
    <citation type="submission" date="2019-05" db="EMBL/GenBank/DDBJ databases">
        <title>Glycomyces buryatensis sp. nov.</title>
        <authorList>
            <person name="Nikitina E."/>
        </authorList>
    </citation>
    <scope>NUCLEOTIDE SEQUENCE [LARGE SCALE GENOMIC DNA]</scope>
    <source>
        <strain evidence="4 5">18</strain>
    </source>
</reference>
<dbReference type="PANTHER" id="PTHR33392:SF6">
    <property type="entry name" value="POLYISOPRENYL-TEICHOIC ACID--PEPTIDOGLYCAN TEICHOIC ACID TRANSFERASE TAGU"/>
    <property type="match status" value="1"/>
</dbReference>
<dbReference type="InterPro" id="IPR050922">
    <property type="entry name" value="LytR/CpsA/Psr_CW_biosynth"/>
</dbReference>
<dbReference type="Proteomes" id="UP000308760">
    <property type="component" value="Unassembled WGS sequence"/>
</dbReference>
<feature type="region of interest" description="Disordered" evidence="2">
    <location>
        <begin position="1"/>
        <end position="30"/>
    </location>
</feature>
<dbReference type="Pfam" id="PF03816">
    <property type="entry name" value="LytR_cpsA_psr"/>
    <property type="match status" value="1"/>
</dbReference>
<name>A0A4S8Q1H6_9ACTN</name>
<comment type="similarity">
    <text evidence="1">Belongs to the LytR/CpsA/Psr (LCP) family.</text>
</comment>